<gene>
    <name evidence="2" type="ORF">D9611_009503</name>
</gene>
<feature type="region of interest" description="Disordered" evidence="1">
    <location>
        <begin position="1"/>
        <end position="53"/>
    </location>
</feature>
<accession>A0A8H5AVB6</accession>
<dbReference type="OrthoDB" id="3261439at2759"/>
<dbReference type="Proteomes" id="UP000541558">
    <property type="component" value="Unassembled WGS sequence"/>
</dbReference>
<reference evidence="2 3" key="1">
    <citation type="journal article" date="2020" name="ISME J.">
        <title>Uncovering the hidden diversity of litter-decomposition mechanisms in mushroom-forming fungi.</title>
        <authorList>
            <person name="Floudas D."/>
            <person name="Bentzer J."/>
            <person name="Ahren D."/>
            <person name="Johansson T."/>
            <person name="Persson P."/>
            <person name="Tunlid A."/>
        </authorList>
    </citation>
    <scope>NUCLEOTIDE SEQUENCE [LARGE SCALE GENOMIC DNA]</scope>
    <source>
        <strain evidence="2 3">CBS 175.51</strain>
    </source>
</reference>
<evidence type="ECO:0000313" key="2">
    <source>
        <dbReference type="EMBL" id="KAF5311571.1"/>
    </source>
</evidence>
<evidence type="ECO:0000256" key="1">
    <source>
        <dbReference type="SAM" id="MobiDB-lite"/>
    </source>
</evidence>
<sequence length="139" mass="14963">MSPLSSTTAQPEAIQMSANKPADGSVSKQIDPATGEPASGEKHSHNPLKAWRLRGGGAGKLGKAAHAKCAAECSFDVSKFLLATNTLHLYMNPFSTTESVLYLPYIDNKMPPPREIHHICTINTRRPAALKPSICQQDP</sequence>
<proteinExistence type="predicted"/>
<comment type="caution">
    <text evidence="2">The sequence shown here is derived from an EMBL/GenBank/DDBJ whole genome shotgun (WGS) entry which is preliminary data.</text>
</comment>
<dbReference type="EMBL" id="JAACJK010000225">
    <property type="protein sequence ID" value="KAF5311571.1"/>
    <property type="molecule type" value="Genomic_DNA"/>
</dbReference>
<protein>
    <submittedName>
        <fullName evidence="2">Uncharacterized protein</fullName>
    </submittedName>
</protein>
<name>A0A8H5AVB6_9AGAR</name>
<dbReference type="AlphaFoldDB" id="A0A8H5AVB6"/>
<feature type="compositionally biased region" description="Polar residues" evidence="1">
    <location>
        <begin position="1"/>
        <end position="10"/>
    </location>
</feature>
<organism evidence="2 3">
    <name type="scientific">Ephemerocybe angulata</name>
    <dbReference type="NCBI Taxonomy" id="980116"/>
    <lineage>
        <taxon>Eukaryota</taxon>
        <taxon>Fungi</taxon>
        <taxon>Dikarya</taxon>
        <taxon>Basidiomycota</taxon>
        <taxon>Agaricomycotina</taxon>
        <taxon>Agaricomycetes</taxon>
        <taxon>Agaricomycetidae</taxon>
        <taxon>Agaricales</taxon>
        <taxon>Agaricineae</taxon>
        <taxon>Psathyrellaceae</taxon>
        <taxon>Ephemerocybe</taxon>
    </lineage>
</organism>
<keyword evidence="3" id="KW-1185">Reference proteome</keyword>
<evidence type="ECO:0000313" key="3">
    <source>
        <dbReference type="Proteomes" id="UP000541558"/>
    </source>
</evidence>